<evidence type="ECO:0000313" key="2">
    <source>
        <dbReference type="Proteomes" id="UP000634136"/>
    </source>
</evidence>
<dbReference type="EMBL" id="JAAIUW010000010">
    <property type="protein sequence ID" value="KAF7811445.1"/>
    <property type="molecule type" value="Genomic_DNA"/>
</dbReference>
<dbReference type="Proteomes" id="UP000634136">
    <property type="component" value="Unassembled WGS sequence"/>
</dbReference>
<organism evidence="1 2">
    <name type="scientific">Senna tora</name>
    <dbReference type="NCBI Taxonomy" id="362788"/>
    <lineage>
        <taxon>Eukaryota</taxon>
        <taxon>Viridiplantae</taxon>
        <taxon>Streptophyta</taxon>
        <taxon>Embryophyta</taxon>
        <taxon>Tracheophyta</taxon>
        <taxon>Spermatophyta</taxon>
        <taxon>Magnoliopsida</taxon>
        <taxon>eudicotyledons</taxon>
        <taxon>Gunneridae</taxon>
        <taxon>Pentapetalae</taxon>
        <taxon>rosids</taxon>
        <taxon>fabids</taxon>
        <taxon>Fabales</taxon>
        <taxon>Fabaceae</taxon>
        <taxon>Caesalpinioideae</taxon>
        <taxon>Cassia clade</taxon>
        <taxon>Senna</taxon>
    </lineage>
</organism>
<gene>
    <name evidence="1" type="ORF">G2W53_032421</name>
</gene>
<keyword evidence="2" id="KW-1185">Reference proteome</keyword>
<sequence>MRVAADVRENFVVRTRYDVVAVIAAYQVKLDSGNREKGGHRPNF</sequence>
<dbReference type="AlphaFoldDB" id="A0A834W6A8"/>
<accession>A0A834W6A8</accession>
<reference evidence="1" key="1">
    <citation type="submission" date="2020-09" db="EMBL/GenBank/DDBJ databases">
        <title>Genome-Enabled Discovery of Anthraquinone Biosynthesis in Senna tora.</title>
        <authorList>
            <person name="Kang S.-H."/>
            <person name="Pandey R.P."/>
            <person name="Lee C.-M."/>
            <person name="Sim J.-S."/>
            <person name="Jeong J.-T."/>
            <person name="Choi B.-S."/>
            <person name="Jung M."/>
            <person name="Ginzburg D."/>
            <person name="Zhao K."/>
            <person name="Won S.Y."/>
            <person name="Oh T.-J."/>
            <person name="Yu Y."/>
            <person name="Kim N.-H."/>
            <person name="Lee O.R."/>
            <person name="Lee T.-H."/>
            <person name="Bashyal P."/>
            <person name="Kim T.-S."/>
            <person name="Lee W.-H."/>
            <person name="Kawkins C."/>
            <person name="Kim C.-K."/>
            <person name="Kim J.S."/>
            <person name="Ahn B.O."/>
            <person name="Rhee S.Y."/>
            <person name="Sohng J.K."/>
        </authorList>
    </citation>
    <scope>NUCLEOTIDE SEQUENCE</scope>
    <source>
        <tissue evidence="1">Leaf</tissue>
    </source>
</reference>
<name>A0A834W6A8_9FABA</name>
<protein>
    <submittedName>
        <fullName evidence="1">Uncharacterized protein</fullName>
    </submittedName>
</protein>
<evidence type="ECO:0000313" key="1">
    <source>
        <dbReference type="EMBL" id="KAF7811445.1"/>
    </source>
</evidence>
<proteinExistence type="predicted"/>
<comment type="caution">
    <text evidence="1">The sequence shown here is derived from an EMBL/GenBank/DDBJ whole genome shotgun (WGS) entry which is preliminary data.</text>
</comment>